<dbReference type="InterPro" id="IPR032675">
    <property type="entry name" value="LRR_dom_sf"/>
</dbReference>
<dbReference type="Pfam" id="PF00646">
    <property type="entry name" value="F-box"/>
    <property type="match status" value="1"/>
</dbReference>
<name>A0ABM0U6K5_CAMSA</name>
<sequence>MPDEEGDGDGGATAAVRKPSLRDDSSEGVDLISALPDEILQTILSSLPTKLAIRTSILSKRWRHVRCGTPCLNFEWCGESYLLAEHINETLARYKARKMVSFHLCLNGYKNSPYIESWIEFAKSRNVENMTLDLGAHALAEYTVPDSFYINPSVKQLTLRLAFQDKMIPRSSVCWTSLKELVLRKCILFDGSTMHKILSGCPVLESLTLRLCRFYKLKVLDLSKSLCLTTLEIYSNVWVAEQVQIVAPHIHSLSLTVPPYWPCNLVDVSSLTEARLDIVYDSDEGFYADFDKHFAQNMIEKLQNVEKLTFGENFIKILSVVQLRRVSLPLFRCKVLTFETMISQYVIPGIVKLLQVSRMLKKLTVHVKDEVPILPDGYFDYYLQCHGSKTDKTWSSEARAFKNIIRKNVESTHMASFMELVLKSTNTLENMVVRFGSCLDEQKFEELLEMVPVLLSHYNSNVSIVLGSTTKSDQRFFL</sequence>
<evidence type="ECO:0000256" key="1">
    <source>
        <dbReference type="SAM" id="MobiDB-lite"/>
    </source>
</evidence>
<reference evidence="4" key="2">
    <citation type="submission" date="2025-08" db="UniProtKB">
        <authorList>
            <consortium name="RefSeq"/>
        </authorList>
    </citation>
    <scope>IDENTIFICATION</scope>
    <source>
        <tissue evidence="4">Leaf</tissue>
    </source>
</reference>
<dbReference type="SUPFAM" id="SSF52047">
    <property type="entry name" value="RNI-like"/>
    <property type="match status" value="1"/>
</dbReference>
<feature type="region of interest" description="Disordered" evidence="1">
    <location>
        <begin position="1"/>
        <end position="25"/>
    </location>
</feature>
<dbReference type="RefSeq" id="XP_010436681.1">
    <property type="nucleotide sequence ID" value="XM_010438379.2"/>
</dbReference>
<keyword evidence="3" id="KW-1185">Reference proteome</keyword>
<dbReference type="Pfam" id="PF24758">
    <property type="entry name" value="LRR_At5g56370"/>
    <property type="match status" value="1"/>
</dbReference>
<dbReference type="InterPro" id="IPR053781">
    <property type="entry name" value="F-box_AtFBL13-like"/>
</dbReference>
<reference evidence="3" key="1">
    <citation type="journal article" date="2014" name="Nat. Commun.">
        <title>The emerging biofuel crop Camelina sativa retains a highly undifferentiated hexaploid genome structure.</title>
        <authorList>
            <person name="Kagale S."/>
            <person name="Koh C."/>
            <person name="Nixon J."/>
            <person name="Bollina V."/>
            <person name="Clarke W.E."/>
            <person name="Tuteja R."/>
            <person name="Spillane C."/>
            <person name="Robinson S.J."/>
            <person name="Links M.G."/>
            <person name="Clarke C."/>
            <person name="Higgins E.E."/>
            <person name="Huebert T."/>
            <person name="Sharpe A.G."/>
            <person name="Parkin I.A."/>
        </authorList>
    </citation>
    <scope>NUCLEOTIDE SEQUENCE [LARGE SCALE GENOMIC DNA]</scope>
    <source>
        <strain evidence="3">cv. DH55</strain>
    </source>
</reference>
<evidence type="ECO:0000259" key="2">
    <source>
        <dbReference type="PROSITE" id="PS50181"/>
    </source>
</evidence>
<proteinExistence type="predicted"/>
<feature type="domain" description="F-box" evidence="2">
    <location>
        <begin position="29"/>
        <end position="65"/>
    </location>
</feature>
<evidence type="ECO:0000313" key="3">
    <source>
        <dbReference type="Proteomes" id="UP000694864"/>
    </source>
</evidence>
<dbReference type="InterPro" id="IPR044997">
    <property type="entry name" value="F-box_plant"/>
</dbReference>
<dbReference type="Gene3D" id="1.20.1280.50">
    <property type="match status" value="1"/>
</dbReference>
<evidence type="ECO:0000313" key="4">
    <source>
        <dbReference type="RefSeq" id="XP_010436681.1"/>
    </source>
</evidence>
<dbReference type="PANTHER" id="PTHR32153">
    <property type="entry name" value="OJ000223_09.16 PROTEIN"/>
    <property type="match status" value="1"/>
</dbReference>
<dbReference type="InterPro" id="IPR055411">
    <property type="entry name" value="LRR_FXL15/At3g58940/PEG3-like"/>
</dbReference>
<dbReference type="GeneID" id="104720482"/>
<dbReference type="InterPro" id="IPR036047">
    <property type="entry name" value="F-box-like_dom_sf"/>
</dbReference>
<protein>
    <submittedName>
        <fullName evidence="4">F-box/LRR-repeat protein At3g18150</fullName>
    </submittedName>
</protein>
<dbReference type="InterPro" id="IPR001810">
    <property type="entry name" value="F-box_dom"/>
</dbReference>
<dbReference type="SUPFAM" id="SSF81383">
    <property type="entry name" value="F-box domain"/>
    <property type="match status" value="1"/>
</dbReference>
<gene>
    <name evidence="4" type="primary">LOC104720482</name>
</gene>
<organism evidence="3 4">
    <name type="scientific">Camelina sativa</name>
    <name type="common">False flax</name>
    <name type="synonym">Myagrum sativum</name>
    <dbReference type="NCBI Taxonomy" id="90675"/>
    <lineage>
        <taxon>Eukaryota</taxon>
        <taxon>Viridiplantae</taxon>
        <taxon>Streptophyta</taxon>
        <taxon>Embryophyta</taxon>
        <taxon>Tracheophyta</taxon>
        <taxon>Spermatophyta</taxon>
        <taxon>Magnoliopsida</taxon>
        <taxon>eudicotyledons</taxon>
        <taxon>Gunneridae</taxon>
        <taxon>Pentapetalae</taxon>
        <taxon>rosids</taxon>
        <taxon>malvids</taxon>
        <taxon>Brassicales</taxon>
        <taxon>Brassicaceae</taxon>
        <taxon>Camelineae</taxon>
        <taxon>Camelina</taxon>
    </lineage>
</organism>
<accession>A0ABM0U6K5</accession>
<dbReference type="Gene3D" id="3.80.10.10">
    <property type="entry name" value="Ribonuclease Inhibitor"/>
    <property type="match status" value="1"/>
</dbReference>
<dbReference type="CDD" id="cd22160">
    <property type="entry name" value="F-box_AtFBL13-like"/>
    <property type="match status" value="1"/>
</dbReference>
<dbReference type="PROSITE" id="PS50181">
    <property type="entry name" value="FBOX"/>
    <property type="match status" value="1"/>
</dbReference>
<dbReference type="Proteomes" id="UP000694864">
    <property type="component" value="Chromosome 2"/>
</dbReference>